<evidence type="ECO:0000313" key="3">
    <source>
        <dbReference type="Proteomes" id="UP001190700"/>
    </source>
</evidence>
<name>A0AAE0ELH6_9CHLO</name>
<dbReference type="AlphaFoldDB" id="A0AAE0ELH6"/>
<feature type="compositionally biased region" description="Low complexity" evidence="1">
    <location>
        <begin position="186"/>
        <end position="200"/>
    </location>
</feature>
<protein>
    <submittedName>
        <fullName evidence="2">Uncharacterized protein</fullName>
    </submittedName>
</protein>
<proteinExistence type="predicted"/>
<keyword evidence="3" id="KW-1185">Reference proteome</keyword>
<organism evidence="2 3">
    <name type="scientific">Cymbomonas tetramitiformis</name>
    <dbReference type="NCBI Taxonomy" id="36881"/>
    <lineage>
        <taxon>Eukaryota</taxon>
        <taxon>Viridiplantae</taxon>
        <taxon>Chlorophyta</taxon>
        <taxon>Pyramimonadophyceae</taxon>
        <taxon>Pyramimonadales</taxon>
        <taxon>Pyramimonadaceae</taxon>
        <taxon>Cymbomonas</taxon>
    </lineage>
</organism>
<comment type="caution">
    <text evidence="2">The sequence shown here is derived from an EMBL/GenBank/DDBJ whole genome shotgun (WGS) entry which is preliminary data.</text>
</comment>
<dbReference type="Proteomes" id="UP001190700">
    <property type="component" value="Unassembled WGS sequence"/>
</dbReference>
<reference evidence="2 3" key="1">
    <citation type="journal article" date="2015" name="Genome Biol. Evol.">
        <title>Comparative Genomics of a Bacterivorous Green Alga Reveals Evolutionary Causalities and Consequences of Phago-Mixotrophic Mode of Nutrition.</title>
        <authorList>
            <person name="Burns J.A."/>
            <person name="Paasch A."/>
            <person name="Narechania A."/>
            <person name="Kim E."/>
        </authorList>
    </citation>
    <scope>NUCLEOTIDE SEQUENCE [LARGE SCALE GENOMIC DNA]</scope>
    <source>
        <strain evidence="2 3">PLY_AMNH</strain>
    </source>
</reference>
<feature type="region of interest" description="Disordered" evidence="1">
    <location>
        <begin position="143"/>
        <end position="228"/>
    </location>
</feature>
<feature type="region of interest" description="Disordered" evidence="1">
    <location>
        <begin position="103"/>
        <end position="122"/>
    </location>
</feature>
<accession>A0AAE0ELH6</accession>
<sequence>MFEHCDAAMLTVLDEDDEECALFTRCWEALGNLWNAFCTRLDNDTAECKLDKARTIKNLAKDYCQAFAKALSDEKVPLYAHIAYEHFPEWVLLGPRWREGIQPNDDLLRSDGRDWRSRERGGGVRRALARQYGARVSGSEPVSELALGSALRQPARRKRASPEAPAPAAGTSSESDSDLSAKGLNPSAAPFSPLPASSRSASDKFVRQEPTSGPAASSLPPLVGGEQGNLISAPGRFEVYRAGDWSSPAEEGSEDVQRPERLDVFQSRGHESRVRPNPAWQGAKRQAMLALAIWQWSTWTLDSARRVALPARQHAIARLAWVAWKARTDRSAHQRELQRLAFQAWNDVTQQVAQLQGLFVRLR</sequence>
<evidence type="ECO:0000256" key="1">
    <source>
        <dbReference type="SAM" id="MobiDB-lite"/>
    </source>
</evidence>
<evidence type="ECO:0000313" key="2">
    <source>
        <dbReference type="EMBL" id="KAK3232746.1"/>
    </source>
</evidence>
<dbReference type="EMBL" id="LGRX02035912">
    <property type="protein sequence ID" value="KAK3232746.1"/>
    <property type="molecule type" value="Genomic_DNA"/>
</dbReference>
<gene>
    <name evidence="2" type="ORF">CYMTET_56916</name>
</gene>
<feature type="compositionally biased region" description="Basic and acidic residues" evidence="1">
    <location>
        <begin position="106"/>
        <end position="122"/>
    </location>
</feature>